<keyword evidence="5 9" id="KW-0812">Transmembrane</keyword>
<reference evidence="10" key="1">
    <citation type="submission" date="2013-06" db="EMBL/GenBank/DDBJ databases">
        <authorList>
            <person name="Weinstock G."/>
            <person name="Sodergren E."/>
            <person name="Clifton S."/>
            <person name="Fulton L."/>
            <person name="Fulton B."/>
            <person name="Courtney L."/>
            <person name="Fronick C."/>
            <person name="Harrison M."/>
            <person name="Strong C."/>
            <person name="Farmer C."/>
            <person name="Delahaunty K."/>
            <person name="Markovic C."/>
            <person name="Hall O."/>
            <person name="Minx P."/>
            <person name="Tomlinson C."/>
            <person name="Mitreva M."/>
            <person name="Nelson J."/>
            <person name="Hou S."/>
            <person name="Wollam A."/>
            <person name="Pepin K.H."/>
            <person name="Johnson M."/>
            <person name="Bhonagiri V."/>
            <person name="Nash W.E."/>
            <person name="Warren W."/>
            <person name="Chinwalla A."/>
            <person name="Mardis E.R."/>
            <person name="Wilson R.K."/>
        </authorList>
    </citation>
    <scope>NUCLEOTIDE SEQUENCE [LARGE SCALE GENOMIC DNA]</scope>
    <source>
        <strain evidence="10">ATCC 49176</strain>
    </source>
</reference>
<evidence type="ECO:0000256" key="5">
    <source>
        <dbReference type="ARBA" id="ARBA00022692"/>
    </source>
</evidence>
<evidence type="ECO:0008006" key="12">
    <source>
        <dbReference type="Google" id="ProtNLM"/>
    </source>
</evidence>
<evidence type="ECO:0000256" key="9">
    <source>
        <dbReference type="SAM" id="Phobius"/>
    </source>
</evidence>
<proteinExistence type="inferred from homology"/>
<dbReference type="eggNOG" id="COG0628">
    <property type="taxonomic scope" value="Bacteria"/>
</dbReference>
<evidence type="ECO:0000256" key="7">
    <source>
        <dbReference type="ARBA" id="ARBA00023136"/>
    </source>
</evidence>
<evidence type="ECO:0000256" key="4">
    <source>
        <dbReference type="ARBA" id="ARBA00022475"/>
    </source>
</evidence>
<keyword evidence="7 9" id="KW-0472">Membrane</keyword>
<dbReference type="RefSeq" id="WP_023391072.1">
    <property type="nucleotide sequence ID" value="NZ_KI535340.1"/>
</dbReference>
<dbReference type="AlphaFoldDB" id="W1Q4A7"/>
<dbReference type="Proteomes" id="UP000019050">
    <property type="component" value="Unassembled WGS sequence"/>
</dbReference>
<gene>
    <name evidence="10" type="ORF">GCWU000182_000420</name>
</gene>
<comment type="caution">
    <text evidence="10">The sequence shown here is derived from an EMBL/GenBank/DDBJ whole genome shotgun (WGS) entry which is preliminary data.</text>
</comment>
<dbReference type="GO" id="GO:0005886">
    <property type="term" value="C:plasma membrane"/>
    <property type="evidence" value="ECO:0007669"/>
    <property type="project" value="UniProtKB-SubCell"/>
</dbReference>
<evidence type="ECO:0000313" key="11">
    <source>
        <dbReference type="Proteomes" id="UP000019050"/>
    </source>
</evidence>
<comment type="subcellular location">
    <subcellularLocation>
        <location evidence="1">Cell membrane</location>
        <topology evidence="1">Multi-pass membrane protein</topology>
    </subcellularLocation>
</comment>
<feature type="region of interest" description="Disordered" evidence="8">
    <location>
        <begin position="381"/>
        <end position="401"/>
    </location>
</feature>
<dbReference type="HOGENOM" id="CLU_031275_8_2_9"/>
<feature type="transmembrane region" description="Helical" evidence="9">
    <location>
        <begin position="86"/>
        <end position="107"/>
    </location>
</feature>
<feature type="transmembrane region" description="Helical" evidence="9">
    <location>
        <begin position="175"/>
        <end position="200"/>
    </location>
</feature>
<dbReference type="PANTHER" id="PTHR21716">
    <property type="entry name" value="TRANSMEMBRANE PROTEIN"/>
    <property type="match status" value="1"/>
</dbReference>
<feature type="transmembrane region" description="Helical" evidence="9">
    <location>
        <begin position="263"/>
        <end position="282"/>
    </location>
</feature>
<sequence length="401" mass="44587">MQEHTPKRQSSWFTRQFLNSQMVVSLLILLLVLLIIWVFTRITHVFAPIGVVIDVAAFPIITSGVLYYLLYPLVDRLQARGMNRQWAIWAIFIGLILLSAWGIASLVPTLQTQILSFARSLPKYYDEIYHMLYQSPFLTENKEVTQRLQSFLDGFDFRSMAEQLSRFASSTFGSLGSVVGAVTSVIMGLLTVPIILYYLLADGQRLGDYILKFVPTKHRAMASRMMYQGHYQVAQYIRGQIIVAICVAIMFSIGYSIVGLDYAIALGVVSGFLNIIPFLGSFIAVIPAFIIALITSPVMVLKVAIVMMVEQTIEGRFIAPQVLGNNLKIHPVTILIVLLSAGKAFGLVGVILGVPGYAVIKVIVGEFYELYRERSGAYGPKEAIQAPTDQTSQELASNERK</sequence>
<evidence type="ECO:0000256" key="8">
    <source>
        <dbReference type="SAM" id="MobiDB-lite"/>
    </source>
</evidence>
<feature type="transmembrane region" description="Helical" evidence="9">
    <location>
        <begin position="289"/>
        <end position="309"/>
    </location>
</feature>
<dbReference type="OrthoDB" id="9793390at2"/>
<keyword evidence="4" id="KW-1003">Cell membrane</keyword>
<evidence type="ECO:0000256" key="6">
    <source>
        <dbReference type="ARBA" id="ARBA00022989"/>
    </source>
</evidence>
<evidence type="ECO:0000256" key="2">
    <source>
        <dbReference type="ARBA" id="ARBA00009773"/>
    </source>
</evidence>
<dbReference type="STRING" id="592010.GCWU000182_000420"/>
<feature type="transmembrane region" description="Helical" evidence="9">
    <location>
        <begin position="21"/>
        <end position="39"/>
    </location>
</feature>
<evidence type="ECO:0000313" key="10">
    <source>
        <dbReference type="EMBL" id="ESK66078.1"/>
    </source>
</evidence>
<keyword evidence="6 9" id="KW-1133">Transmembrane helix</keyword>
<name>W1Q4A7_ABIDE</name>
<protein>
    <recommendedName>
        <fullName evidence="12">ATP synthase F0, A subunit</fullName>
    </recommendedName>
</protein>
<dbReference type="InterPro" id="IPR002549">
    <property type="entry name" value="AI-2E-like"/>
</dbReference>
<dbReference type="GO" id="GO:0055085">
    <property type="term" value="P:transmembrane transport"/>
    <property type="evidence" value="ECO:0007669"/>
    <property type="project" value="TreeGrafter"/>
</dbReference>
<dbReference type="EMBL" id="ACIN03000003">
    <property type="protein sequence ID" value="ESK66078.1"/>
    <property type="molecule type" value="Genomic_DNA"/>
</dbReference>
<evidence type="ECO:0000256" key="3">
    <source>
        <dbReference type="ARBA" id="ARBA00022448"/>
    </source>
</evidence>
<keyword evidence="11" id="KW-1185">Reference proteome</keyword>
<comment type="similarity">
    <text evidence="2">Belongs to the autoinducer-2 exporter (AI-2E) (TC 2.A.86) family.</text>
</comment>
<dbReference type="GeneID" id="84816518"/>
<accession>W1Q4A7</accession>
<dbReference type="PANTHER" id="PTHR21716:SF53">
    <property type="entry name" value="PERMEASE PERM-RELATED"/>
    <property type="match status" value="1"/>
</dbReference>
<evidence type="ECO:0000256" key="1">
    <source>
        <dbReference type="ARBA" id="ARBA00004651"/>
    </source>
</evidence>
<keyword evidence="3" id="KW-0813">Transport</keyword>
<feature type="transmembrane region" description="Helical" evidence="9">
    <location>
        <begin position="236"/>
        <end position="257"/>
    </location>
</feature>
<dbReference type="Pfam" id="PF01594">
    <property type="entry name" value="AI-2E_transport"/>
    <property type="match status" value="1"/>
</dbReference>
<feature type="transmembrane region" description="Helical" evidence="9">
    <location>
        <begin position="45"/>
        <end position="74"/>
    </location>
</feature>
<feature type="transmembrane region" description="Helical" evidence="9">
    <location>
        <begin position="329"/>
        <end position="354"/>
    </location>
</feature>
<organism evidence="10 11">
    <name type="scientific">Abiotrophia defectiva ATCC 49176</name>
    <dbReference type="NCBI Taxonomy" id="592010"/>
    <lineage>
        <taxon>Bacteria</taxon>
        <taxon>Bacillati</taxon>
        <taxon>Bacillota</taxon>
        <taxon>Bacilli</taxon>
        <taxon>Lactobacillales</taxon>
        <taxon>Aerococcaceae</taxon>
        <taxon>Abiotrophia</taxon>
    </lineage>
</organism>
<feature type="compositionally biased region" description="Polar residues" evidence="8">
    <location>
        <begin position="387"/>
        <end position="401"/>
    </location>
</feature>